<evidence type="ECO:0000256" key="3">
    <source>
        <dbReference type="ARBA" id="ARBA00022917"/>
    </source>
</evidence>
<feature type="domain" description="Elongation factor EFG" evidence="5">
    <location>
        <begin position="1"/>
        <end position="82"/>
    </location>
</feature>
<dbReference type="GO" id="GO:0005739">
    <property type="term" value="C:mitochondrion"/>
    <property type="evidence" value="ECO:0007669"/>
    <property type="project" value="TreeGrafter"/>
</dbReference>
<reference evidence="6" key="1">
    <citation type="submission" date="2021-01" db="EMBL/GenBank/DDBJ databases">
        <authorList>
            <person name="Corre E."/>
            <person name="Pelletier E."/>
            <person name="Niang G."/>
            <person name="Scheremetjew M."/>
            <person name="Finn R."/>
            <person name="Kale V."/>
            <person name="Holt S."/>
            <person name="Cochrane G."/>
            <person name="Meng A."/>
            <person name="Brown T."/>
            <person name="Cohen L."/>
        </authorList>
    </citation>
    <scope>NUCLEOTIDE SEQUENCE</scope>
    <source>
        <strain evidence="6">CCMP325</strain>
    </source>
</reference>
<evidence type="ECO:0000313" key="6">
    <source>
        <dbReference type="EMBL" id="CAD8504523.1"/>
    </source>
</evidence>
<proteinExistence type="predicted"/>
<dbReference type="AlphaFoldDB" id="A0A7S0NB98"/>
<dbReference type="GO" id="GO:0005525">
    <property type="term" value="F:GTP binding"/>
    <property type="evidence" value="ECO:0007669"/>
    <property type="project" value="UniProtKB-KW"/>
</dbReference>
<keyword evidence="3" id="KW-0648">Protein biosynthesis</keyword>
<dbReference type="FunFam" id="3.30.70.240:FF:000001">
    <property type="entry name" value="Elongation factor G"/>
    <property type="match status" value="1"/>
</dbReference>
<accession>A0A7S0NB98</accession>
<dbReference type="EMBL" id="HBEO01031846">
    <property type="protein sequence ID" value="CAD8504523.1"/>
    <property type="molecule type" value="Transcribed_RNA"/>
</dbReference>
<evidence type="ECO:0000259" key="5">
    <source>
        <dbReference type="SMART" id="SM00838"/>
    </source>
</evidence>
<dbReference type="SMART" id="SM00838">
    <property type="entry name" value="EFG_C"/>
    <property type="match status" value="1"/>
</dbReference>
<evidence type="ECO:0000256" key="4">
    <source>
        <dbReference type="ARBA" id="ARBA00023134"/>
    </source>
</evidence>
<keyword evidence="4" id="KW-0342">GTP-binding</keyword>
<organism evidence="6">
    <name type="scientific">Hanusia phi</name>
    <dbReference type="NCBI Taxonomy" id="3032"/>
    <lineage>
        <taxon>Eukaryota</taxon>
        <taxon>Cryptophyceae</taxon>
        <taxon>Pyrenomonadales</taxon>
        <taxon>Geminigeraceae</taxon>
        <taxon>Hanusia</taxon>
    </lineage>
</organism>
<dbReference type="InterPro" id="IPR000640">
    <property type="entry name" value="EFG_V-like"/>
</dbReference>
<dbReference type="GO" id="GO:0003746">
    <property type="term" value="F:translation elongation factor activity"/>
    <property type="evidence" value="ECO:0007669"/>
    <property type="project" value="UniProtKB-KW"/>
</dbReference>
<dbReference type="InterPro" id="IPR035647">
    <property type="entry name" value="EFG_III/V"/>
</dbReference>
<dbReference type="PANTHER" id="PTHR43636">
    <property type="entry name" value="ELONGATION FACTOR G, MITOCHONDRIAL"/>
    <property type="match status" value="1"/>
</dbReference>
<evidence type="ECO:0000256" key="1">
    <source>
        <dbReference type="ARBA" id="ARBA00022741"/>
    </source>
</evidence>
<dbReference type="GO" id="GO:0003924">
    <property type="term" value="F:GTPase activity"/>
    <property type="evidence" value="ECO:0007669"/>
    <property type="project" value="TreeGrafter"/>
</dbReference>
<keyword evidence="1" id="KW-0547">Nucleotide-binding</keyword>
<keyword evidence="2" id="KW-0251">Elongation factor</keyword>
<dbReference type="Gene3D" id="3.30.70.240">
    <property type="match status" value="1"/>
</dbReference>
<evidence type="ECO:0000256" key="2">
    <source>
        <dbReference type="ARBA" id="ARBA00022768"/>
    </source>
</evidence>
<dbReference type="Pfam" id="PF00679">
    <property type="entry name" value="EFG_C"/>
    <property type="match status" value="1"/>
</dbReference>
<protein>
    <recommendedName>
        <fullName evidence="5">Elongation factor EFG domain-containing protein</fullName>
    </recommendedName>
</protein>
<dbReference type="GO" id="GO:0070125">
    <property type="term" value="P:mitochondrial translational elongation"/>
    <property type="evidence" value="ECO:0007669"/>
    <property type="project" value="TreeGrafter"/>
</dbReference>
<gene>
    <name evidence="6" type="ORF">HPHI1048_LOCUS21587</name>
</gene>
<sequence>MKVEINVPDEFQGVCLTLINKRKGVVEDSHVQAGYAVLTAAVPLANMFGFSTDLRSSTQGKGEYSMEYSEHKPVLPSVQEELVKSYQEKKAAAQTSK</sequence>
<dbReference type="PANTHER" id="PTHR43636:SF2">
    <property type="entry name" value="ELONGATION FACTOR G, MITOCHONDRIAL"/>
    <property type="match status" value="1"/>
</dbReference>
<name>A0A7S0NB98_9CRYP</name>
<dbReference type="SUPFAM" id="SSF54980">
    <property type="entry name" value="EF-G C-terminal domain-like"/>
    <property type="match status" value="1"/>
</dbReference>